<name>A0A0P7DBG3_PSEPU</name>
<dbReference type="EMBL" id="AP022324">
    <property type="protein sequence ID" value="BBU44374.1"/>
    <property type="molecule type" value="Genomic_DNA"/>
</dbReference>
<dbReference type="PANTHER" id="PTHR37089">
    <property type="entry name" value="PROTEIN U-RELATED"/>
    <property type="match status" value="1"/>
</dbReference>
<dbReference type="Proteomes" id="UP000464661">
    <property type="component" value="Chromosome"/>
</dbReference>
<dbReference type="GeneID" id="49868155"/>
<accession>A0A0P7DBG3</accession>
<feature type="domain" description="Spore coat protein U/FanG" evidence="1">
    <location>
        <begin position="24"/>
        <end position="164"/>
    </location>
</feature>
<dbReference type="RefSeq" id="WP_016714722.1">
    <property type="nucleotide sequence ID" value="NZ_AP022324.1"/>
</dbReference>
<proteinExistence type="predicted"/>
<dbReference type="OrthoDB" id="6506871at2"/>
<gene>
    <name evidence="2" type="ORF">PPTS312_22890</name>
</gene>
<organism evidence="2 3">
    <name type="scientific">Pseudomonas putida</name>
    <name type="common">Arthrobacter siderocapsulatus</name>
    <dbReference type="NCBI Taxonomy" id="303"/>
    <lineage>
        <taxon>Bacteria</taxon>
        <taxon>Pseudomonadati</taxon>
        <taxon>Pseudomonadota</taxon>
        <taxon>Gammaproteobacteria</taxon>
        <taxon>Pseudomonadales</taxon>
        <taxon>Pseudomonadaceae</taxon>
        <taxon>Pseudomonas</taxon>
    </lineage>
</organism>
<reference evidence="2 3" key="1">
    <citation type="submission" date="2020-01" db="EMBL/GenBank/DDBJ databases">
        <title>Complete Genome Sequence of Pseudomonas putida Strain TS312, Harboring the HdtS type N-acyl-homoserine Lactone Synthase, Isolated from a Paper Mill.</title>
        <authorList>
            <person name="Hosoe A."/>
            <person name="Suenaga T."/>
            <person name="Sugi T."/>
            <person name="Izumi T."/>
            <person name="Nagai N."/>
            <person name="Terada A."/>
        </authorList>
    </citation>
    <scope>NUCLEOTIDE SEQUENCE [LARGE SCALE GENOMIC DNA]</scope>
    <source>
        <strain evidence="2 3">TS312</strain>
    </source>
</reference>
<protein>
    <recommendedName>
        <fullName evidence="1">Spore coat protein U/FanG domain-containing protein</fullName>
    </recommendedName>
</protein>
<evidence type="ECO:0000313" key="3">
    <source>
        <dbReference type="Proteomes" id="UP000464661"/>
    </source>
</evidence>
<dbReference type="InterPro" id="IPR053167">
    <property type="entry name" value="Spore_coat_component"/>
</dbReference>
<sequence length="167" mass="17280">MRRWLTWGLTGTGLLLATPLSAVTTSTFTVTAQIVAGCLVVGGVTSYGTLDYGTQSALSTSTLSTSLGGTTVTFQCTPGVAMNMSVDGGQNSASGTRNLKRTSGTQLLAYQLYRDAAYSQTLGIGTSVAVSYSDPTAIKLPVYGRVQLSGTLPAGTYTDVVQVTVTW</sequence>
<evidence type="ECO:0000259" key="1">
    <source>
        <dbReference type="Pfam" id="PF05229"/>
    </source>
</evidence>
<dbReference type="AlphaFoldDB" id="A0A0P7DBG3"/>
<evidence type="ECO:0000313" key="2">
    <source>
        <dbReference type="EMBL" id="BBU44374.1"/>
    </source>
</evidence>
<dbReference type="SMART" id="SM00972">
    <property type="entry name" value="SCPU"/>
    <property type="match status" value="1"/>
</dbReference>
<dbReference type="InterPro" id="IPR007893">
    <property type="entry name" value="Spore_coat_U/FanG"/>
</dbReference>
<dbReference type="Pfam" id="PF05229">
    <property type="entry name" value="SCPU"/>
    <property type="match status" value="1"/>
</dbReference>